<reference evidence="1" key="1">
    <citation type="submission" date="2014-11" db="EMBL/GenBank/DDBJ databases">
        <authorList>
            <person name="Amaro Gonzalez C."/>
        </authorList>
    </citation>
    <scope>NUCLEOTIDE SEQUENCE</scope>
</reference>
<dbReference type="EMBL" id="GBXM01029388">
    <property type="protein sequence ID" value="JAH79189.1"/>
    <property type="molecule type" value="Transcribed_RNA"/>
</dbReference>
<evidence type="ECO:0000313" key="1">
    <source>
        <dbReference type="EMBL" id="JAH79189.1"/>
    </source>
</evidence>
<proteinExistence type="predicted"/>
<organism evidence="1">
    <name type="scientific">Anguilla anguilla</name>
    <name type="common">European freshwater eel</name>
    <name type="synonym">Muraena anguilla</name>
    <dbReference type="NCBI Taxonomy" id="7936"/>
    <lineage>
        <taxon>Eukaryota</taxon>
        <taxon>Metazoa</taxon>
        <taxon>Chordata</taxon>
        <taxon>Craniata</taxon>
        <taxon>Vertebrata</taxon>
        <taxon>Euteleostomi</taxon>
        <taxon>Actinopterygii</taxon>
        <taxon>Neopterygii</taxon>
        <taxon>Teleostei</taxon>
        <taxon>Anguilliformes</taxon>
        <taxon>Anguillidae</taxon>
        <taxon>Anguilla</taxon>
    </lineage>
</organism>
<name>A0A0E9VM23_ANGAN</name>
<reference evidence="1" key="2">
    <citation type="journal article" date="2015" name="Fish Shellfish Immunol.">
        <title>Early steps in the European eel (Anguilla anguilla)-Vibrio vulnificus interaction in the gills: Role of the RtxA13 toxin.</title>
        <authorList>
            <person name="Callol A."/>
            <person name="Pajuelo D."/>
            <person name="Ebbesson L."/>
            <person name="Teles M."/>
            <person name="MacKenzie S."/>
            <person name="Amaro C."/>
        </authorList>
    </citation>
    <scope>NUCLEOTIDE SEQUENCE</scope>
</reference>
<dbReference type="AlphaFoldDB" id="A0A0E9VM23"/>
<accession>A0A0E9VM23</accession>
<protein>
    <submittedName>
        <fullName evidence="1">Uncharacterized protein</fullName>
    </submittedName>
</protein>
<sequence>MAAPRISFRPMRLRWSCSGSAAQRRKVHTSLATWLMVAGVPSSYSRTSL</sequence>